<dbReference type="RefSeq" id="WP_061537472.1">
    <property type="nucleotide sequence ID" value="NZ_CP013235.1"/>
</dbReference>
<proteinExistence type="inferred from homology"/>
<dbReference type="SUPFAM" id="SSF53335">
    <property type="entry name" value="S-adenosyl-L-methionine-dependent methyltransferases"/>
    <property type="match status" value="1"/>
</dbReference>
<dbReference type="GO" id="GO:0043565">
    <property type="term" value="F:sequence-specific DNA binding"/>
    <property type="evidence" value="ECO:0007669"/>
    <property type="project" value="TreeGrafter"/>
</dbReference>
<keyword evidence="3 8" id="KW-0489">Methyltransferase</keyword>
<feature type="binding site" evidence="7">
    <location>
        <position position="80"/>
    </location>
    <ligand>
        <name>S-adenosyl-L-methionine</name>
        <dbReference type="ChEBI" id="CHEBI:59789"/>
    </ligand>
</feature>
<dbReference type="Gene3D" id="1.10.1020.10">
    <property type="entry name" value="Adenine-specific Methyltransferase, Domain 2"/>
    <property type="match status" value="1"/>
</dbReference>
<evidence type="ECO:0000256" key="1">
    <source>
        <dbReference type="ARBA" id="ARBA00006594"/>
    </source>
</evidence>
<dbReference type="PATRIC" id="fig|279058.18.peg.4290"/>
<dbReference type="EMBL" id="CP013235">
    <property type="protein sequence ID" value="AMP12013.1"/>
    <property type="molecule type" value="Genomic_DNA"/>
</dbReference>
<evidence type="ECO:0000313" key="9">
    <source>
        <dbReference type="Proteomes" id="UP000071778"/>
    </source>
</evidence>
<dbReference type="Gene3D" id="3.40.50.150">
    <property type="entry name" value="Vaccinia Virus protein VP39"/>
    <property type="match status" value="1"/>
</dbReference>
<evidence type="ECO:0000256" key="5">
    <source>
        <dbReference type="ARBA" id="ARBA00022691"/>
    </source>
</evidence>
<protein>
    <recommendedName>
        <fullName evidence="2">site-specific DNA-methyltransferase (adenine-specific)</fullName>
        <ecNumber evidence="2">2.1.1.72</ecNumber>
    </recommendedName>
</protein>
<dbReference type="Proteomes" id="UP000071778">
    <property type="component" value="Chromosome"/>
</dbReference>
<dbReference type="InterPro" id="IPR023095">
    <property type="entry name" value="Ade_MeTrfase_dom_2"/>
</dbReference>
<feature type="binding site" evidence="7">
    <location>
        <position position="39"/>
    </location>
    <ligand>
        <name>S-adenosyl-L-methionine</name>
        <dbReference type="ChEBI" id="CHEBI:59789"/>
    </ligand>
</feature>
<dbReference type="InterPro" id="IPR029063">
    <property type="entry name" value="SAM-dependent_MTases_sf"/>
</dbReference>
<dbReference type="GO" id="GO:1904047">
    <property type="term" value="F:S-adenosyl-L-methionine binding"/>
    <property type="evidence" value="ECO:0007669"/>
    <property type="project" value="TreeGrafter"/>
</dbReference>
<dbReference type="AlphaFoldDB" id="A0A127QPL7"/>
<dbReference type="PRINTS" id="PR00505">
    <property type="entry name" value="D12N6MTFRASE"/>
</dbReference>
<keyword evidence="4 8" id="KW-0808">Transferase</keyword>
<keyword evidence="9" id="KW-1185">Reference proteome</keyword>
<keyword evidence="5" id="KW-0949">S-adenosyl-L-methionine</keyword>
<dbReference type="PIRSF" id="PIRSF000398">
    <property type="entry name" value="M_m6A_EcoRV"/>
    <property type="match status" value="1"/>
</dbReference>
<feature type="binding site" evidence="7">
    <location>
        <position position="208"/>
    </location>
    <ligand>
        <name>S-adenosyl-L-methionine</name>
        <dbReference type="ChEBI" id="CHEBI:59789"/>
    </ligand>
</feature>
<feature type="binding site" evidence="7">
    <location>
        <position position="35"/>
    </location>
    <ligand>
        <name>S-adenosyl-L-methionine</name>
        <dbReference type="ChEBI" id="CHEBI:59789"/>
    </ligand>
</feature>
<evidence type="ECO:0000256" key="6">
    <source>
        <dbReference type="ARBA" id="ARBA00047942"/>
    </source>
</evidence>
<dbReference type="Pfam" id="PF02086">
    <property type="entry name" value="MethyltransfD12"/>
    <property type="match status" value="1"/>
</dbReference>
<sequence length="303" mass="33997">MSNLLDQPQSTRFDLDVVGRQQTALPPLKGQLLKWIGNKQKFALEICSYFPKLYGTYFEPFIGSGAVLATLAPKVAIAGDVFAPLIQIWQKLHDDTEELIQWYAERHALIDVMGKKEAYAKVLADYNASPSGADLLFLSRVCYGGVVRFRKSDGHMSTPCGPHRPMPVENFADRAHIWAARTRGARFMHADFEETMKLAKPGDLAYFDSPYVDSQTIIYGAQSFSVERLFKVVGDLKARGVYVAVSLDGTKKSGDHKVSLPIPDGLFEREELVHLGSSMLKRYQLKDQTAEDHHVVDRLLLTY</sequence>
<dbReference type="InterPro" id="IPR012263">
    <property type="entry name" value="M_m6A_EcoRV"/>
</dbReference>
<dbReference type="EC" id="2.1.1.72" evidence="2"/>
<evidence type="ECO:0000256" key="3">
    <source>
        <dbReference type="ARBA" id="ARBA00022603"/>
    </source>
</evidence>
<dbReference type="PANTHER" id="PTHR30481">
    <property type="entry name" value="DNA ADENINE METHYLASE"/>
    <property type="match status" value="1"/>
</dbReference>
<evidence type="ECO:0000256" key="7">
    <source>
        <dbReference type="PIRSR" id="PIRSR000398-1"/>
    </source>
</evidence>
<reference evidence="8 9" key="1">
    <citation type="submission" date="2015-11" db="EMBL/GenBank/DDBJ databases">
        <title>Exploring the genomic traits of fungus-feeding bacterial genus Collimonas.</title>
        <authorList>
            <person name="Song C."/>
            <person name="Schmidt R."/>
            <person name="de Jager V."/>
            <person name="Krzyzanowska D."/>
            <person name="Jongedijk E."/>
            <person name="Cankar K."/>
            <person name="Beekwilder J."/>
            <person name="van Veen A."/>
            <person name="de Boer W."/>
            <person name="van Veen J.A."/>
            <person name="Garbeva P."/>
        </authorList>
    </citation>
    <scope>NUCLEOTIDE SEQUENCE [LARGE SCALE GENOMIC DNA]</scope>
    <source>
        <strain evidence="8 9">Ter282</strain>
    </source>
</reference>
<dbReference type="PANTHER" id="PTHR30481:SF3">
    <property type="entry name" value="DNA ADENINE METHYLASE"/>
    <property type="match status" value="1"/>
</dbReference>
<gene>
    <name evidence="8" type="ORF">CAter282_4353</name>
</gene>
<name>A0A127QPL7_9BURK</name>
<comment type="similarity">
    <text evidence="1">Belongs to the N(4)/N(6)-methyltransferase family.</text>
</comment>
<dbReference type="InterPro" id="IPR012327">
    <property type="entry name" value="MeTrfase_D12"/>
</dbReference>
<accession>A0A127QPL7</accession>
<dbReference type="GO" id="GO:0009007">
    <property type="term" value="F:site-specific DNA-methyltransferase (adenine-specific) activity"/>
    <property type="evidence" value="ECO:0007669"/>
    <property type="project" value="UniProtKB-EC"/>
</dbReference>
<evidence type="ECO:0000256" key="2">
    <source>
        <dbReference type="ARBA" id="ARBA00011900"/>
    </source>
</evidence>
<evidence type="ECO:0000313" key="8">
    <source>
        <dbReference type="EMBL" id="AMP12013.1"/>
    </source>
</evidence>
<dbReference type="GO" id="GO:0009307">
    <property type="term" value="P:DNA restriction-modification system"/>
    <property type="evidence" value="ECO:0007669"/>
    <property type="project" value="InterPro"/>
</dbReference>
<dbReference type="GO" id="GO:0032259">
    <property type="term" value="P:methylation"/>
    <property type="evidence" value="ECO:0007669"/>
    <property type="project" value="UniProtKB-KW"/>
</dbReference>
<dbReference type="REBASE" id="140062">
    <property type="entry name" value="M.Car282ORF4353P"/>
</dbReference>
<comment type="catalytic activity">
    <reaction evidence="6">
        <text>a 2'-deoxyadenosine in DNA + S-adenosyl-L-methionine = an N(6)-methyl-2'-deoxyadenosine in DNA + S-adenosyl-L-homocysteine + H(+)</text>
        <dbReference type="Rhea" id="RHEA:15197"/>
        <dbReference type="Rhea" id="RHEA-COMP:12418"/>
        <dbReference type="Rhea" id="RHEA-COMP:12419"/>
        <dbReference type="ChEBI" id="CHEBI:15378"/>
        <dbReference type="ChEBI" id="CHEBI:57856"/>
        <dbReference type="ChEBI" id="CHEBI:59789"/>
        <dbReference type="ChEBI" id="CHEBI:90615"/>
        <dbReference type="ChEBI" id="CHEBI:90616"/>
        <dbReference type="EC" id="2.1.1.72"/>
    </reaction>
</comment>
<dbReference type="GO" id="GO:0006298">
    <property type="term" value="P:mismatch repair"/>
    <property type="evidence" value="ECO:0007669"/>
    <property type="project" value="TreeGrafter"/>
</dbReference>
<evidence type="ECO:0000256" key="4">
    <source>
        <dbReference type="ARBA" id="ARBA00022679"/>
    </source>
</evidence>
<organism evidence="8 9">
    <name type="scientific">Collimonas arenae</name>
    <dbReference type="NCBI Taxonomy" id="279058"/>
    <lineage>
        <taxon>Bacteria</taxon>
        <taxon>Pseudomonadati</taxon>
        <taxon>Pseudomonadota</taxon>
        <taxon>Betaproteobacteria</taxon>
        <taxon>Burkholderiales</taxon>
        <taxon>Oxalobacteraceae</taxon>
        <taxon>Collimonas</taxon>
    </lineage>
</organism>